<dbReference type="Gene3D" id="2.120.10.10">
    <property type="match status" value="1"/>
</dbReference>
<gene>
    <name evidence="1" type="ORF">FHR97_003414</name>
</gene>
<comment type="caution">
    <text evidence="1">The sequence shown here is derived from an EMBL/GenBank/DDBJ whole genome shotgun (WGS) entry which is preliminary data.</text>
</comment>
<proteinExistence type="predicted"/>
<evidence type="ECO:0000313" key="1">
    <source>
        <dbReference type="EMBL" id="MBB3232545.1"/>
    </source>
</evidence>
<dbReference type="EMBL" id="JACHXR010000013">
    <property type="protein sequence ID" value="MBB3232545.1"/>
    <property type="molecule type" value="Genomic_DNA"/>
</dbReference>
<dbReference type="RefSeq" id="WP_183384982.1">
    <property type="nucleotide sequence ID" value="NZ_JACHXR010000013.1"/>
</dbReference>
<protein>
    <recommendedName>
        <fullName evidence="3">Exo-alpha-sialidase</fullName>
    </recommendedName>
</protein>
<sequence length="459" mass="49809">MQEYQNPRRAVVSSSRGRGTVPAIAGAVIALMLEILSPVAESRQDTDIVWHDVLEVATGEAHMGPWRMNESDFRYVDDPSVALREDGMAAVAWVDQARQNVFLQRYDRDGEPQLAAPTNVSRSADTFSWLPRVVMATNEPDSVYVLWQEIIFSGGTHGGEILFARSQDGGETFSAPINLSNTQNGAGKGRLTTRRWDNGSLDLAEGPDGELWAAWTEYEGRLRISRSRDGGHTFSMPKHIAGSGDLPARAPSIAVDGDGRVHLAWTVGEDPAADIRYTVSDSRGESFDPPRTLDATGGHADAPTLAVDGDGIVHLVYAESPDGPWQQAHIRYTQARAGERFRAPEDISSAHGERFASVGFLSLAVSGADLYVLWELFPRPGRRSRGLGMTHSTDSGEHFAAPEIVSHSGASDPGFNGSLQGMLMRKLAVNDAGDIAVVNSTFQPGETSRVRLIRGHLER</sequence>
<reference evidence="1 2" key="1">
    <citation type="submission" date="2020-08" db="EMBL/GenBank/DDBJ databases">
        <title>Genomic Encyclopedia of Type Strains, Phase III (KMG-III): the genomes of soil and plant-associated and newly described type strains.</title>
        <authorList>
            <person name="Whitman W."/>
        </authorList>
    </citation>
    <scope>NUCLEOTIDE SEQUENCE [LARGE SCALE GENOMIC DNA]</scope>
    <source>
        <strain evidence="1 2">CECT 7744</strain>
    </source>
</reference>
<dbReference type="CDD" id="cd15482">
    <property type="entry name" value="Sialidase_non-viral"/>
    <property type="match status" value="1"/>
</dbReference>
<name>A0A7W5EX89_9GAMM</name>
<dbReference type="SUPFAM" id="SSF50939">
    <property type="entry name" value="Sialidases"/>
    <property type="match status" value="1"/>
</dbReference>
<dbReference type="InterPro" id="IPR036278">
    <property type="entry name" value="Sialidase_sf"/>
</dbReference>
<dbReference type="Proteomes" id="UP000518892">
    <property type="component" value="Unassembled WGS sequence"/>
</dbReference>
<organism evidence="1 2">
    <name type="scientific">Halomonas stenophila</name>
    <dbReference type="NCBI Taxonomy" id="795312"/>
    <lineage>
        <taxon>Bacteria</taxon>
        <taxon>Pseudomonadati</taxon>
        <taxon>Pseudomonadota</taxon>
        <taxon>Gammaproteobacteria</taxon>
        <taxon>Oceanospirillales</taxon>
        <taxon>Halomonadaceae</taxon>
        <taxon>Halomonas</taxon>
    </lineage>
</organism>
<accession>A0A7W5EX89</accession>
<dbReference type="AlphaFoldDB" id="A0A7W5EX89"/>
<keyword evidence="2" id="KW-1185">Reference proteome</keyword>
<evidence type="ECO:0000313" key="2">
    <source>
        <dbReference type="Proteomes" id="UP000518892"/>
    </source>
</evidence>
<evidence type="ECO:0008006" key="3">
    <source>
        <dbReference type="Google" id="ProtNLM"/>
    </source>
</evidence>